<evidence type="ECO:0000313" key="3">
    <source>
        <dbReference type="EMBL" id="MDQ0392729.1"/>
    </source>
</evidence>
<name>A0ABU0FF10_9HYPH</name>
<reference evidence="3 4" key="1">
    <citation type="submission" date="2023-07" db="EMBL/GenBank/DDBJ databases">
        <title>Genomic Encyclopedia of Type Strains, Phase IV (KMG-IV): sequencing the most valuable type-strain genomes for metagenomic binning, comparative biology and taxonomic classification.</title>
        <authorList>
            <person name="Goeker M."/>
        </authorList>
    </citation>
    <scope>NUCLEOTIDE SEQUENCE [LARGE SCALE GENOMIC DNA]</scope>
    <source>
        <strain evidence="3 4">DSM 5896</strain>
    </source>
</reference>
<keyword evidence="1 3" id="KW-0560">Oxidoreductase</keyword>
<evidence type="ECO:0000256" key="1">
    <source>
        <dbReference type="ARBA" id="ARBA00023002"/>
    </source>
</evidence>
<protein>
    <submittedName>
        <fullName evidence="3">Gamma-glutamylputrescine oxidase</fullName>
        <ecNumber evidence="3">1.4.3.-</ecNumber>
    </submittedName>
</protein>
<dbReference type="EC" id="1.4.3.-" evidence="3"/>
<dbReference type="Pfam" id="PF01266">
    <property type="entry name" value="DAO"/>
    <property type="match status" value="1"/>
</dbReference>
<organism evidence="3 4">
    <name type="scientific">Labrys monachus</name>
    <dbReference type="NCBI Taxonomy" id="217067"/>
    <lineage>
        <taxon>Bacteria</taxon>
        <taxon>Pseudomonadati</taxon>
        <taxon>Pseudomonadota</taxon>
        <taxon>Alphaproteobacteria</taxon>
        <taxon>Hyphomicrobiales</taxon>
        <taxon>Xanthobacteraceae</taxon>
        <taxon>Labrys</taxon>
    </lineage>
</organism>
<dbReference type="GO" id="GO:0016491">
    <property type="term" value="F:oxidoreductase activity"/>
    <property type="evidence" value="ECO:0007669"/>
    <property type="project" value="UniProtKB-KW"/>
</dbReference>
<dbReference type="Proteomes" id="UP001237448">
    <property type="component" value="Unassembled WGS sequence"/>
</dbReference>
<sequence>MVENTGHPAESYYTATARALPAQPVLEGGHRADVCIVGAGYTGLGAALALARRGLSVAVLEAAEIGSGASGRNGGQIHSGQRRDQDYLEHAVGLDGAKALWRMAEDAKAHLKRLIAEETIACDYKRGMLVADHKPHFVALSRAYAEKLRTVYGYDQAEAVGREELQAMLGATGYYGGFLDHDGGHLHPLNFALGMARAALASGARVFERSRALSYTAEGGKATVRTARGSIAADWLILAGDGYLSGLDAYTEARVMPINNFILATEPFSPEEAKALIRDDVAVADSRFVVNYYRLSADRRLLFGGGENYRNGFPSDMKGFVRKRMLKVFPQLAGRRIDYAWGGTLGITTTRLPFVRRLAPNVLTASGYSGQGVMLAPYFGKVLADATASVLGEFDRLAALSTPAFPGGRLLRWPTLVAAMSYFALRDRI</sequence>
<dbReference type="InterPro" id="IPR036188">
    <property type="entry name" value="FAD/NAD-bd_sf"/>
</dbReference>
<proteinExistence type="predicted"/>
<dbReference type="PANTHER" id="PTHR13847:SF281">
    <property type="entry name" value="FAD DEPENDENT OXIDOREDUCTASE DOMAIN-CONTAINING PROTEIN"/>
    <property type="match status" value="1"/>
</dbReference>
<dbReference type="EMBL" id="JAUSVK010000001">
    <property type="protein sequence ID" value="MDQ0392729.1"/>
    <property type="molecule type" value="Genomic_DNA"/>
</dbReference>
<accession>A0ABU0FF10</accession>
<dbReference type="PANTHER" id="PTHR13847">
    <property type="entry name" value="SARCOSINE DEHYDROGENASE-RELATED"/>
    <property type="match status" value="1"/>
</dbReference>
<comment type="caution">
    <text evidence="3">The sequence shown here is derived from an EMBL/GenBank/DDBJ whole genome shotgun (WGS) entry which is preliminary data.</text>
</comment>
<dbReference type="RefSeq" id="WP_307427047.1">
    <property type="nucleotide sequence ID" value="NZ_JAUSVK010000001.1"/>
</dbReference>
<keyword evidence="4" id="KW-1185">Reference proteome</keyword>
<evidence type="ECO:0000259" key="2">
    <source>
        <dbReference type="Pfam" id="PF01266"/>
    </source>
</evidence>
<evidence type="ECO:0000313" key="4">
    <source>
        <dbReference type="Proteomes" id="UP001237448"/>
    </source>
</evidence>
<dbReference type="InterPro" id="IPR006076">
    <property type="entry name" value="FAD-dep_OxRdtase"/>
</dbReference>
<feature type="domain" description="FAD dependent oxidoreductase" evidence="2">
    <location>
        <begin position="33"/>
        <end position="385"/>
    </location>
</feature>
<gene>
    <name evidence="3" type="ORF">J3R73_002521</name>
</gene>
<dbReference type="Gene3D" id="3.50.50.60">
    <property type="entry name" value="FAD/NAD(P)-binding domain"/>
    <property type="match status" value="1"/>
</dbReference>
<dbReference type="SUPFAM" id="SSF51905">
    <property type="entry name" value="FAD/NAD(P)-binding domain"/>
    <property type="match status" value="1"/>
</dbReference>
<dbReference type="Gene3D" id="3.30.9.10">
    <property type="entry name" value="D-Amino Acid Oxidase, subunit A, domain 2"/>
    <property type="match status" value="1"/>
</dbReference>